<accession>A0A174D092</accession>
<organism evidence="1 2">
    <name type="scientific">Blautia obeum</name>
    <dbReference type="NCBI Taxonomy" id="40520"/>
    <lineage>
        <taxon>Bacteria</taxon>
        <taxon>Bacillati</taxon>
        <taxon>Bacillota</taxon>
        <taxon>Clostridia</taxon>
        <taxon>Lachnospirales</taxon>
        <taxon>Lachnospiraceae</taxon>
        <taxon>Blautia</taxon>
    </lineage>
</organism>
<dbReference type="EMBL" id="CYZP01000017">
    <property type="protein sequence ID" value="CUO17398.1"/>
    <property type="molecule type" value="Genomic_DNA"/>
</dbReference>
<proteinExistence type="predicted"/>
<dbReference type="Proteomes" id="UP000095645">
    <property type="component" value="Unassembled WGS sequence"/>
</dbReference>
<evidence type="ECO:0000313" key="1">
    <source>
        <dbReference type="EMBL" id="CUO17398.1"/>
    </source>
</evidence>
<sequence length="118" mass="13274">MKNFEVIKLNNSEYDYMVIATTCISPISTLTDIQNELEDKSGRIIFDLTLINGTSSNRYITASFENGAVNRRSFEVVKVIESKVEYISLDFFAHHADLVKNGTIPNALKSLLIEGIRV</sequence>
<evidence type="ECO:0000313" key="2">
    <source>
        <dbReference type="Proteomes" id="UP000095645"/>
    </source>
</evidence>
<name>A0A174D092_9FIRM</name>
<reference evidence="1 2" key="1">
    <citation type="submission" date="2015-09" db="EMBL/GenBank/DDBJ databases">
        <authorList>
            <consortium name="Pathogen Informatics"/>
        </authorList>
    </citation>
    <scope>NUCLEOTIDE SEQUENCE [LARGE SCALE GENOMIC DNA]</scope>
    <source>
        <strain evidence="1 2">2789STDY5834861</strain>
    </source>
</reference>
<dbReference type="AlphaFoldDB" id="A0A174D092"/>
<dbReference type="Pfam" id="PF15933">
    <property type="entry name" value="RnlB_antitoxin"/>
    <property type="match status" value="1"/>
</dbReference>
<dbReference type="RefSeq" id="WP_055058170.1">
    <property type="nucleotide sequence ID" value="NZ_CYZP01000017.1"/>
</dbReference>
<protein>
    <submittedName>
        <fullName evidence="1">Uncharacterized protein</fullName>
    </submittedName>
</protein>
<gene>
    <name evidence="1" type="ORF">ERS852476_02083</name>
</gene>
<dbReference type="InterPro" id="IPR031834">
    <property type="entry name" value="RnlB/LsoB_antitoxin"/>
</dbReference>